<evidence type="ECO:0000313" key="2">
    <source>
        <dbReference type="Proteomes" id="UP000309544"/>
    </source>
</evidence>
<reference evidence="1 2" key="1">
    <citation type="submission" date="2019-05" db="EMBL/GenBank/DDBJ databases">
        <title>Draft Whole-Genome sequence of the green sulfur bacterium Prosthecochloris vibrioformis DSM 260.</title>
        <authorList>
            <person name="Meyer T.E."/>
            <person name="Kyndt J.A."/>
        </authorList>
    </citation>
    <scope>NUCLEOTIDE SEQUENCE [LARGE SCALE GENOMIC DNA]</scope>
    <source>
        <strain evidence="1 2">DSM 260</strain>
    </source>
</reference>
<evidence type="ECO:0008006" key="3">
    <source>
        <dbReference type="Google" id="ProtNLM"/>
    </source>
</evidence>
<dbReference type="EMBL" id="VDCI01000011">
    <property type="protein sequence ID" value="TNJ34198.1"/>
    <property type="molecule type" value="Genomic_DNA"/>
</dbReference>
<evidence type="ECO:0000313" key="1">
    <source>
        <dbReference type="EMBL" id="TNJ34198.1"/>
    </source>
</evidence>
<keyword evidence="2" id="KW-1185">Reference proteome</keyword>
<dbReference type="InterPro" id="IPR023393">
    <property type="entry name" value="START-like_dom_sf"/>
</dbReference>
<organism evidence="1 2">
    <name type="scientific">Prosthecochloris vibrioformis</name>
    <name type="common">Chlorobium vibrioforme</name>
    <dbReference type="NCBI Taxonomy" id="1098"/>
    <lineage>
        <taxon>Bacteria</taxon>
        <taxon>Pseudomonadati</taxon>
        <taxon>Chlorobiota</taxon>
        <taxon>Chlorobiia</taxon>
        <taxon>Chlorobiales</taxon>
        <taxon>Chlorobiaceae</taxon>
        <taxon>Prosthecochloris</taxon>
    </lineage>
</organism>
<dbReference type="RefSeq" id="WP_139626951.1">
    <property type="nucleotide sequence ID" value="NZ_VDCI01000011.1"/>
</dbReference>
<feature type="non-terminal residue" evidence="1">
    <location>
        <position position="108"/>
    </location>
</feature>
<dbReference type="AlphaFoldDB" id="A0A5C4RT10"/>
<dbReference type="Gene3D" id="3.30.530.20">
    <property type="match status" value="1"/>
</dbReference>
<dbReference type="SUPFAM" id="SSF55961">
    <property type="entry name" value="Bet v1-like"/>
    <property type="match status" value="1"/>
</dbReference>
<comment type="caution">
    <text evidence="1">The sequence shown here is derived from an EMBL/GenBank/DDBJ whole genome shotgun (WGS) entry which is preliminary data.</text>
</comment>
<dbReference type="Proteomes" id="UP000309544">
    <property type="component" value="Unassembled WGS sequence"/>
</dbReference>
<name>A0A5C4RT10_PROVB</name>
<sequence length="108" mass="12111">MSCTVGIELERSITTSLDTREVYSLLADVARSGSFFPKVERLEGRGNGVWHWVMEKIAIGDHVLQQTFYTCRYASAPEQLTVTWKPCSEDGDNAIVEGSWHITTEDGK</sequence>
<proteinExistence type="predicted"/>
<protein>
    <recommendedName>
        <fullName evidence="3">SRPBCC family protein</fullName>
    </recommendedName>
</protein>
<gene>
    <name evidence="1" type="ORF">FGF68_10200</name>
</gene>
<accession>A0A5C4RT10</accession>